<comment type="caution">
    <text evidence="1">The sequence shown here is derived from an EMBL/GenBank/DDBJ whole genome shotgun (WGS) entry which is preliminary data.</text>
</comment>
<accession>A0ACC0B4W3</accession>
<dbReference type="EMBL" id="CM044704">
    <property type="protein sequence ID" value="KAI5667700.1"/>
    <property type="molecule type" value="Genomic_DNA"/>
</dbReference>
<organism evidence="1 2">
    <name type="scientific">Catharanthus roseus</name>
    <name type="common">Madagascar periwinkle</name>
    <name type="synonym">Vinca rosea</name>
    <dbReference type="NCBI Taxonomy" id="4058"/>
    <lineage>
        <taxon>Eukaryota</taxon>
        <taxon>Viridiplantae</taxon>
        <taxon>Streptophyta</taxon>
        <taxon>Embryophyta</taxon>
        <taxon>Tracheophyta</taxon>
        <taxon>Spermatophyta</taxon>
        <taxon>Magnoliopsida</taxon>
        <taxon>eudicotyledons</taxon>
        <taxon>Gunneridae</taxon>
        <taxon>Pentapetalae</taxon>
        <taxon>asterids</taxon>
        <taxon>lamiids</taxon>
        <taxon>Gentianales</taxon>
        <taxon>Apocynaceae</taxon>
        <taxon>Rauvolfioideae</taxon>
        <taxon>Vinceae</taxon>
        <taxon>Catharanthinae</taxon>
        <taxon>Catharanthus</taxon>
    </lineage>
</organism>
<name>A0ACC0B4W3_CATRO</name>
<evidence type="ECO:0000313" key="2">
    <source>
        <dbReference type="Proteomes" id="UP001060085"/>
    </source>
</evidence>
<gene>
    <name evidence="1" type="ORF">M9H77_17553</name>
</gene>
<dbReference type="Proteomes" id="UP001060085">
    <property type="component" value="Linkage Group LG04"/>
</dbReference>
<protein>
    <submittedName>
        <fullName evidence="1">Uncharacterized protein</fullName>
    </submittedName>
</protein>
<reference evidence="2" key="1">
    <citation type="journal article" date="2023" name="Nat. Plants">
        <title>Single-cell RNA sequencing provides a high-resolution roadmap for understanding the multicellular compartmentation of specialized metabolism.</title>
        <authorList>
            <person name="Sun S."/>
            <person name="Shen X."/>
            <person name="Li Y."/>
            <person name="Li Y."/>
            <person name="Wang S."/>
            <person name="Li R."/>
            <person name="Zhang H."/>
            <person name="Shen G."/>
            <person name="Guo B."/>
            <person name="Wei J."/>
            <person name="Xu J."/>
            <person name="St-Pierre B."/>
            <person name="Chen S."/>
            <person name="Sun C."/>
        </authorList>
    </citation>
    <scope>NUCLEOTIDE SEQUENCE [LARGE SCALE GENOMIC DNA]</scope>
</reference>
<proteinExistence type="predicted"/>
<sequence length="136" mass="15535">MVGLPTVQMVGCGQGFGSWTIRMVVYVLPYLTFKTFKLTLGVFIKVVDLSFISPINLELAPLDSYNSGYDHFTKMHHLGNRRMSGLRQIIGYPNKSYTNEPYHYRNLKKSSIIFMKVICYLNSLQARKWSSSNTGP</sequence>
<evidence type="ECO:0000313" key="1">
    <source>
        <dbReference type="EMBL" id="KAI5667700.1"/>
    </source>
</evidence>
<keyword evidence="2" id="KW-1185">Reference proteome</keyword>